<keyword evidence="1" id="KW-0732">Signal</keyword>
<dbReference type="SUPFAM" id="SSF51445">
    <property type="entry name" value="(Trans)glycosidases"/>
    <property type="match status" value="1"/>
</dbReference>
<dbReference type="RefSeq" id="WP_183184867.1">
    <property type="nucleotide sequence ID" value="NZ_BMNP01000015.1"/>
</dbReference>
<feature type="chain" id="PRO_5039586653" description="Amidase" evidence="1">
    <location>
        <begin position="20"/>
        <end position="286"/>
    </location>
</feature>
<sequence>MKKAAAAICLFIFMVGAVRSEAVSRPMIQATWLWNPWLLVQQQAIVLAFLEQKQRTDLYLQVDEEVPADVYRAFIRDATAKGIHVYALDGAPNWIEHPEELARFFRFVADYNGSVSEEEKFSGVHLDIEPYLHAHWTKQQPTAIAAYQALLLQAKEQAASLSLPLEVDVPFWYDDVFYHNAYGQGRLADWVIAQTDRVTVMAYRDTAAAIIDVVKHEMNIAKQYGKQVVIGVETAPTTEGDNVSFFDEGEAYMTKELAAVQAHYHRTPSFAGIAVHHVEAWGKMRN</sequence>
<dbReference type="EMBL" id="JACIDE010000016">
    <property type="protein sequence ID" value="MBB4074509.1"/>
    <property type="molecule type" value="Genomic_DNA"/>
</dbReference>
<protein>
    <recommendedName>
        <fullName evidence="4">Amidase</fullName>
    </recommendedName>
</protein>
<dbReference type="AlphaFoldDB" id="A0A840DYB0"/>
<organism evidence="2 3">
    <name type="scientific">Anoxybacteroides voinovskiense</name>
    <dbReference type="NCBI Taxonomy" id="230470"/>
    <lineage>
        <taxon>Bacteria</taxon>
        <taxon>Bacillati</taxon>
        <taxon>Bacillota</taxon>
        <taxon>Bacilli</taxon>
        <taxon>Bacillales</taxon>
        <taxon>Anoxybacillaceae</taxon>
        <taxon>Anoxybacteroides</taxon>
    </lineage>
</organism>
<feature type="signal peptide" evidence="1">
    <location>
        <begin position="1"/>
        <end position="19"/>
    </location>
</feature>
<evidence type="ECO:0008006" key="4">
    <source>
        <dbReference type="Google" id="ProtNLM"/>
    </source>
</evidence>
<evidence type="ECO:0000313" key="2">
    <source>
        <dbReference type="EMBL" id="MBB4074509.1"/>
    </source>
</evidence>
<name>A0A840DYB0_9BACL</name>
<dbReference type="Proteomes" id="UP000559598">
    <property type="component" value="Unassembled WGS sequence"/>
</dbReference>
<gene>
    <name evidence="2" type="ORF">GGR02_002276</name>
</gene>
<evidence type="ECO:0000313" key="3">
    <source>
        <dbReference type="Proteomes" id="UP000559598"/>
    </source>
</evidence>
<proteinExistence type="predicted"/>
<evidence type="ECO:0000256" key="1">
    <source>
        <dbReference type="SAM" id="SignalP"/>
    </source>
</evidence>
<dbReference type="InterPro" id="IPR017853">
    <property type="entry name" value="GH"/>
</dbReference>
<accession>A0A840DYB0</accession>
<comment type="caution">
    <text evidence="2">The sequence shown here is derived from an EMBL/GenBank/DDBJ whole genome shotgun (WGS) entry which is preliminary data.</text>
</comment>
<keyword evidence="3" id="KW-1185">Reference proteome</keyword>
<reference evidence="2 3" key="1">
    <citation type="submission" date="2020-08" db="EMBL/GenBank/DDBJ databases">
        <title>Genomic Encyclopedia of Type Strains, Phase IV (KMG-IV): sequencing the most valuable type-strain genomes for metagenomic binning, comparative biology and taxonomic classification.</title>
        <authorList>
            <person name="Goeker M."/>
        </authorList>
    </citation>
    <scope>NUCLEOTIDE SEQUENCE [LARGE SCALE GENOMIC DNA]</scope>
    <source>
        <strain evidence="2 3">DSM 17075</strain>
    </source>
</reference>